<dbReference type="InterPro" id="IPR037219">
    <property type="entry name" value="Peptidase_M41-like"/>
</dbReference>
<feature type="binding site" evidence="11">
    <location>
        <position position="426"/>
    </location>
    <ligand>
        <name>Zn(2+)</name>
        <dbReference type="ChEBI" id="CHEBI:29105"/>
        <note>catalytic</note>
    </ligand>
</feature>
<evidence type="ECO:0000256" key="12">
    <source>
        <dbReference type="RuleBase" id="RU003651"/>
    </source>
</evidence>
<feature type="compositionally biased region" description="Pro residues" evidence="13">
    <location>
        <begin position="738"/>
        <end position="754"/>
    </location>
</feature>
<dbReference type="Gene3D" id="1.10.8.60">
    <property type="match status" value="1"/>
</dbReference>
<evidence type="ECO:0000256" key="10">
    <source>
        <dbReference type="ARBA" id="ARBA00023136"/>
    </source>
</evidence>
<feature type="compositionally biased region" description="Basic and acidic residues" evidence="13">
    <location>
        <begin position="786"/>
        <end position="805"/>
    </location>
</feature>
<feature type="transmembrane region" description="Helical" evidence="11">
    <location>
        <begin position="12"/>
        <end position="28"/>
    </location>
</feature>
<evidence type="ECO:0000256" key="9">
    <source>
        <dbReference type="ARBA" id="ARBA00023049"/>
    </source>
</evidence>
<dbReference type="Gene3D" id="1.20.58.760">
    <property type="entry name" value="Peptidase M41"/>
    <property type="match status" value="1"/>
</dbReference>
<keyword evidence="4 11" id="KW-0479">Metal-binding</keyword>
<dbReference type="RefSeq" id="WP_345605843.1">
    <property type="nucleotide sequence ID" value="NZ_BAABJO010000010.1"/>
</dbReference>
<comment type="similarity">
    <text evidence="11">In the central section; belongs to the AAA ATPase family.</text>
</comment>
<evidence type="ECO:0000256" key="2">
    <source>
        <dbReference type="ARBA" id="ARBA00010044"/>
    </source>
</evidence>
<keyword evidence="8 11" id="KW-0067">ATP-binding</keyword>
<evidence type="ECO:0000256" key="1">
    <source>
        <dbReference type="ARBA" id="ARBA00004370"/>
    </source>
</evidence>
<evidence type="ECO:0000259" key="14">
    <source>
        <dbReference type="SMART" id="SM00382"/>
    </source>
</evidence>
<keyword evidence="3 11" id="KW-0645">Protease</keyword>
<accession>A0ABP9NPB5</accession>
<dbReference type="InterPro" id="IPR000642">
    <property type="entry name" value="Peptidase_M41"/>
</dbReference>
<keyword evidence="7 11" id="KW-0862">Zinc</keyword>
<keyword evidence="10 11" id="KW-0472">Membrane</keyword>
<dbReference type="Pfam" id="PF00004">
    <property type="entry name" value="AAA"/>
    <property type="match status" value="1"/>
</dbReference>
<keyword evidence="11" id="KW-1133">Transmembrane helix</keyword>
<dbReference type="InterPro" id="IPR003960">
    <property type="entry name" value="ATPase_AAA_CS"/>
</dbReference>
<dbReference type="Proteomes" id="UP001500804">
    <property type="component" value="Unassembled WGS sequence"/>
</dbReference>
<comment type="caution">
    <text evidence="15">The sequence shown here is derived from an EMBL/GenBank/DDBJ whole genome shotgun (WGS) entry which is preliminary data.</text>
</comment>
<feature type="binding site" evidence="11">
    <location>
        <position position="502"/>
    </location>
    <ligand>
        <name>Zn(2+)</name>
        <dbReference type="ChEBI" id="CHEBI:29105"/>
        <note>catalytic</note>
    </ligand>
</feature>
<comment type="function">
    <text evidence="11">Acts as a processive, ATP-dependent zinc metallopeptidase for both cytoplasmic and membrane proteins. Plays a role in the quality control of integral membrane proteins.</text>
</comment>
<evidence type="ECO:0000256" key="5">
    <source>
        <dbReference type="ARBA" id="ARBA00022741"/>
    </source>
</evidence>
<dbReference type="PANTHER" id="PTHR23076:SF97">
    <property type="entry name" value="ATP-DEPENDENT ZINC METALLOPROTEASE YME1L1"/>
    <property type="match status" value="1"/>
</dbReference>
<dbReference type="CDD" id="cd19501">
    <property type="entry name" value="RecA-like_FtsH"/>
    <property type="match status" value="1"/>
</dbReference>
<dbReference type="SUPFAM" id="SSF52540">
    <property type="entry name" value="P-loop containing nucleoside triphosphate hydrolases"/>
    <property type="match status" value="1"/>
</dbReference>
<dbReference type="NCBIfam" id="TIGR01241">
    <property type="entry name" value="FtsH_fam"/>
    <property type="match status" value="1"/>
</dbReference>
<evidence type="ECO:0000256" key="8">
    <source>
        <dbReference type="ARBA" id="ARBA00022840"/>
    </source>
</evidence>
<protein>
    <recommendedName>
        <fullName evidence="11">ATP-dependent zinc metalloprotease FtsH</fullName>
        <ecNumber evidence="11">3.4.24.-</ecNumber>
    </recommendedName>
</protein>
<evidence type="ECO:0000256" key="13">
    <source>
        <dbReference type="SAM" id="MobiDB-lite"/>
    </source>
</evidence>
<dbReference type="InterPro" id="IPR027417">
    <property type="entry name" value="P-loop_NTPase"/>
</dbReference>
<dbReference type="InterPro" id="IPR003593">
    <property type="entry name" value="AAA+_ATPase"/>
</dbReference>
<dbReference type="PROSITE" id="PS00674">
    <property type="entry name" value="AAA"/>
    <property type="match status" value="1"/>
</dbReference>
<keyword evidence="16" id="KW-1185">Reference proteome</keyword>
<dbReference type="InterPro" id="IPR041569">
    <property type="entry name" value="AAA_lid_3"/>
</dbReference>
<dbReference type="Pfam" id="PF01434">
    <property type="entry name" value="Peptidase_M41"/>
    <property type="match status" value="1"/>
</dbReference>
<organism evidence="15 16">
    <name type="scientific">Pseudonocardia adelaidensis</name>
    <dbReference type="NCBI Taxonomy" id="648754"/>
    <lineage>
        <taxon>Bacteria</taxon>
        <taxon>Bacillati</taxon>
        <taxon>Actinomycetota</taxon>
        <taxon>Actinomycetes</taxon>
        <taxon>Pseudonocardiales</taxon>
        <taxon>Pseudonocardiaceae</taxon>
        <taxon>Pseudonocardia</taxon>
    </lineage>
</organism>
<evidence type="ECO:0000256" key="3">
    <source>
        <dbReference type="ARBA" id="ARBA00022670"/>
    </source>
</evidence>
<keyword evidence="9 11" id="KW-0482">Metalloprotease</keyword>
<comment type="subcellular location">
    <subcellularLocation>
        <location evidence="11">Cell membrane</location>
        <topology evidence="11">Multi-pass membrane protein</topology>
        <orientation evidence="11">Cytoplasmic side</orientation>
    </subcellularLocation>
    <subcellularLocation>
        <location evidence="1">Membrane</location>
    </subcellularLocation>
</comment>
<keyword evidence="11" id="KW-0812">Transmembrane</keyword>
<evidence type="ECO:0000256" key="4">
    <source>
        <dbReference type="ARBA" id="ARBA00022723"/>
    </source>
</evidence>
<dbReference type="Pfam" id="PF17862">
    <property type="entry name" value="AAA_lid_3"/>
    <property type="match status" value="1"/>
</dbReference>
<feature type="transmembrane region" description="Helical" evidence="11">
    <location>
        <begin position="111"/>
        <end position="132"/>
    </location>
</feature>
<comment type="similarity">
    <text evidence="12">Belongs to the AAA ATPase family.</text>
</comment>
<feature type="compositionally biased region" description="Low complexity" evidence="13">
    <location>
        <begin position="755"/>
        <end position="768"/>
    </location>
</feature>
<evidence type="ECO:0000256" key="11">
    <source>
        <dbReference type="HAMAP-Rule" id="MF_01458"/>
    </source>
</evidence>
<dbReference type="PANTHER" id="PTHR23076">
    <property type="entry name" value="METALLOPROTEASE M41 FTSH"/>
    <property type="match status" value="1"/>
</dbReference>
<dbReference type="InterPro" id="IPR003959">
    <property type="entry name" value="ATPase_AAA_core"/>
</dbReference>
<dbReference type="EMBL" id="BAABJO010000010">
    <property type="protein sequence ID" value="GAA5122084.1"/>
    <property type="molecule type" value="Genomic_DNA"/>
</dbReference>
<comment type="similarity">
    <text evidence="2 11">In the C-terminal section; belongs to the peptidase M41 family.</text>
</comment>
<reference evidence="16" key="1">
    <citation type="journal article" date="2019" name="Int. J. Syst. Evol. Microbiol.">
        <title>The Global Catalogue of Microorganisms (GCM) 10K type strain sequencing project: providing services to taxonomists for standard genome sequencing and annotation.</title>
        <authorList>
            <consortium name="The Broad Institute Genomics Platform"/>
            <consortium name="The Broad Institute Genome Sequencing Center for Infectious Disease"/>
            <person name="Wu L."/>
            <person name="Ma J."/>
        </authorList>
    </citation>
    <scope>NUCLEOTIDE SEQUENCE [LARGE SCALE GENOMIC DNA]</scope>
    <source>
        <strain evidence="16">JCM 18302</strain>
    </source>
</reference>
<proteinExistence type="inferred from homology"/>
<name>A0ABP9NPB5_9PSEU</name>
<dbReference type="SUPFAM" id="SSF140990">
    <property type="entry name" value="FtsH protease domain-like"/>
    <property type="match status" value="1"/>
</dbReference>
<evidence type="ECO:0000256" key="6">
    <source>
        <dbReference type="ARBA" id="ARBA00022801"/>
    </source>
</evidence>
<dbReference type="PRINTS" id="PR00830">
    <property type="entry name" value="ENDOLAPTASE"/>
</dbReference>
<evidence type="ECO:0000256" key="7">
    <source>
        <dbReference type="ARBA" id="ARBA00022833"/>
    </source>
</evidence>
<dbReference type="EC" id="3.4.24.-" evidence="11"/>
<dbReference type="Gene3D" id="3.40.50.300">
    <property type="entry name" value="P-loop containing nucleotide triphosphate hydrolases"/>
    <property type="match status" value="1"/>
</dbReference>
<keyword evidence="6 11" id="KW-0378">Hydrolase</keyword>
<gene>
    <name evidence="11 15" type="primary">ftsH</name>
    <name evidence="15" type="ORF">GCM10023320_31800</name>
</gene>
<evidence type="ECO:0000313" key="16">
    <source>
        <dbReference type="Proteomes" id="UP001500804"/>
    </source>
</evidence>
<feature type="active site" evidence="11">
    <location>
        <position position="427"/>
    </location>
</feature>
<sequence length="805" mass="86905">MDRKRLLRNPLIWILAAILVYFTFSVLFDDTRGYTRVDTSVALVQISDGNVTNALIEDREQRIRLTLAKPVEGSTQIITQYPAQTAGTIVETLENASNKPAFNTTVRQDSFLTTMLIYLIPLGLVLLILFWMMNNAQGGGNRVMSFGKSKAKQLNKDMPKTTFGDVAGADEAVEELHEIKDFLQNPARYQALGAKIPKGVLLYGPPGTGKTLLARAVAGEAGVPFYTISGSDFVEMFVGVGASRVRDLFEQAKQNSPCIIFVDEIDAVGRQRGAGLGGGHDEREQTLNQLLVEMDGFDARGGIILIAATNRPDILDPALLRPGRFDRQIPVSAPDLAGRRAILHVHAKGKPFGPDVDFEGLAKRTVGMSGADLANVINEAALLTARENGTLITAAALEESVDRVVGGPRRKTKIISEQEKKITAYHEGGHALAAWAMPDLEPVYKLTILPRGRTGGHALVVPEDDKGLMTRSEMIGRLVFAMGGRSAEELVFHEPTTGASSDIDQATKIAKAMVTEYGMSARLGAVRYGRDQGDPFLGRSMGAQADYSLEVAHEIDEEVRALIEAAHTEAWEILNTYRDVLDDLVFELLEKETLTRADLQRIFSRVEKRPRITAFNDFGDRTPSDKPPIKTPAERARERGEPWPPHTEPVREPAPVGSYPGGANGVPAPGPNGGPVPTPPGGYPGGPGQPGFPGSYPQGQQVPPQQGWGGQPQPNSVPHNYGAPPDWRPATTPHGQSWPPPGHWQPQPPGPQWGPPQHQVPPNQVPPQAGSNGAAEPAEQPPSEKPSPETRGEKDGSGSDEGGSR</sequence>
<dbReference type="SMART" id="SM00382">
    <property type="entry name" value="AAA"/>
    <property type="match status" value="1"/>
</dbReference>
<keyword evidence="11" id="KW-1003">Cell membrane</keyword>
<feature type="binding site" evidence="11">
    <location>
        <begin position="204"/>
        <end position="211"/>
    </location>
    <ligand>
        <name>ATP</name>
        <dbReference type="ChEBI" id="CHEBI:30616"/>
    </ligand>
</feature>
<feature type="compositionally biased region" description="Basic and acidic residues" evidence="13">
    <location>
        <begin position="618"/>
        <end position="641"/>
    </location>
</feature>
<feature type="binding site" evidence="11">
    <location>
        <position position="430"/>
    </location>
    <ligand>
        <name>Zn(2+)</name>
        <dbReference type="ChEBI" id="CHEBI:29105"/>
        <note>catalytic</note>
    </ligand>
</feature>
<feature type="compositionally biased region" description="Pro residues" evidence="13">
    <location>
        <begin position="668"/>
        <end position="682"/>
    </location>
</feature>
<evidence type="ECO:0000313" key="15">
    <source>
        <dbReference type="EMBL" id="GAA5122084.1"/>
    </source>
</evidence>
<comment type="cofactor">
    <cofactor evidence="11">
        <name>Zn(2+)</name>
        <dbReference type="ChEBI" id="CHEBI:29105"/>
    </cofactor>
    <text evidence="11">Binds 1 zinc ion per subunit.</text>
</comment>
<keyword evidence="5 11" id="KW-0547">Nucleotide-binding</keyword>
<feature type="domain" description="AAA+ ATPase" evidence="14">
    <location>
        <begin position="196"/>
        <end position="335"/>
    </location>
</feature>
<dbReference type="GO" id="GO:0008237">
    <property type="term" value="F:metallopeptidase activity"/>
    <property type="evidence" value="ECO:0007669"/>
    <property type="project" value="UniProtKB-KW"/>
</dbReference>
<feature type="compositionally biased region" description="Low complexity" evidence="13">
    <location>
        <begin position="692"/>
        <end position="714"/>
    </location>
</feature>
<feature type="region of interest" description="Disordered" evidence="13">
    <location>
        <begin position="614"/>
        <end position="805"/>
    </location>
</feature>
<dbReference type="InterPro" id="IPR005936">
    <property type="entry name" value="FtsH"/>
</dbReference>
<dbReference type="HAMAP" id="MF_01458">
    <property type="entry name" value="FtsH"/>
    <property type="match status" value="1"/>
</dbReference>
<comment type="subunit">
    <text evidence="11">Homohexamer.</text>
</comment>